<dbReference type="Proteomes" id="UP001549167">
    <property type="component" value="Unassembled WGS sequence"/>
</dbReference>
<feature type="transmembrane region" description="Helical" evidence="1">
    <location>
        <begin position="5"/>
        <end position="22"/>
    </location>
</feature>
<name>A0ABV2KUP8_9BACI</name>
<reference evidence="2 3" key="1">
    <citation type="submission" date="2024-06" db="EMBL/GenBank/DDBJ databases">
        <title>Genomic Encyclopedia of Type Strains, Phase IV (KMG-IV): sequencing the most valuable type-strain genomes for metagenomic binning, comparative biology and taxonomic classification.</title>
        <authorList>
            <person name="Goeker M."/>
        </authorList>
    </citation>
    <scope>NUCLEOTIDE SEQUENCE [LARGE SCALE GENOMIC DNA]</scope>
    <source>
        <strain evidence="2 3">DSM 23520</strain>
    </source>
</reference>
<evidence type="ECO:0000256" key="1">
    <source>
        <dbReference type="SAM" id="Phobius"/>
    </source>
</evidence>
<proteinExistence type="predicted"/>
<feature type="transmembrane region" description="Helical" evidence="1">
    <location>
        <begin position="34"/>
        <end position="52"/>
    </location>
</feature>
<sequence>MTKRLYIWTAVGLGIIVFFLLFQLGRNNELEIGFFGQLLLVALVGLLIGGLIRKWGMKRD</sequence>
<organism evidence="2 3">
    <name type="scientific">Alkalibacillus flavidus</name>
    <dbReference type="NCBI Taxonomy" id="546021"/>
    <lineage>
        <taxon>Bacteria</taxon>
        <taxon>Bacillati</taxon>
        <taxon>Bacillota</taxon>
        <taxon>Bacilli</taxon>
        <taxon>Bacillales</taxon>
        <taxon>Bacillaceae</taxon>
        <taxon>Alkalibacillus</taxon>
    </lineage>
</organism>
<comment type="caution">
    <text evidence="2">The sequence shown here is derived from an EMBL/GenBank/DDBJ whole genome shotgun (WGS) entry which is preliminary data.</text>
</comment>
<evidence type="ECO:0000313" key="3">
    <source>
        <dbReference type="Proteomes" id="UP001549167"/>
    </source>
</evidence>
<keyword evidence="1" id="KW-0472">Membrane</keyword>
<protein>
    <submittedName>
        <fullName evidence="2">FtsH-binding integral membrane protein</fullName>
    </submittedName>
</protein>
<dbReference type="EMBL" id="JBEPMX010000006">
    <property type="protein sequence ID" value="MET3683292.1"/>
    <property type="molecule type" value="Genomic_DNA"/>
</dbReference>
<gene>
    <name evidence="2" type="ORF">ABID56_001387</name>
</gene>
<dbReference type="RefSeq" id="WP_354219874.1">
    <property type="nucleotide sequence ID" value="NZ_JBEPMX010000006.1"/>
</dbReference>
<keyword evidence="1" id="KW-0812">Transmembrane</keyword>
<evidence type="ECO:0000313" key="2">
    <source>
        <dbReference type="EMBL" id="MET3683292.1"/>
    </source>
</evidence>
<keyword evidence="1" id="KW-1133">Transmembrane helix</keyword>
<accession>A0ABV2KUP8</accession>
<keyword evidence="3" id="KW-1185">Reference proteome</keyword>